<organism evidence="1">
    <name type="scientific">Desulfofervidus auxilii</name>
    <dbReference type="NCBI Taxonomy" id="1621989"/>
    <lineage>
        <taxon>Bacteria</taxon>
        <taxon>Pseudomonadati</taxon>
        <taxon>Thermodesulfobacteriota</taxon>
        <taxon>Candidatus Desulfofervidia</taxon>
        <taxon>Candidatus Desulfofervidales</taxon>
        <taxon>Candidatus Desulfofervidaceae</taxon>
        <taxon>Candidatus Desulfofervidus</taxon>
    </lineage>
</organism>
<reference evidence="1" key="1">
    <citation type="journal article" date="2020" name="mSystems">
        <title>Genome- and Community-Level Interaction Insights into Carbon Utilization and Element Cycling Functions of Hydrothermarchaeota in Hydrothermal Sediment.</title>
        <authorList>
            <person name="Zhou Z."/>
            <person name="Liu Y."/>
            <person name="Xu W."/>
            <person name="Pan J."/>
            <person name="Luo Z.H."/>
            <person name="Li M."/>
        </authorList>
    </citation>
    <scope>NUCLEOTIDE SEQUENCE [LARGE SCALE GENOMIC DNA]</scope>
    <source>
        <strain evidence="1">HyVt-113</strain>
    </source>
</reference>
<protein>
    <submittedName>
        <fullName evidence="1">Uncharacterized protein</fullName>
    </submittedName>
</protein>
<name>A0A7V0NEL9_DESA2</name>
<comment type="caution">
    <text evidence="1">The sequence shown here is derived from an EMBL/GenBank/DDBJ whole genome shotgun (WGS) entry which is preliminary data.</text>
</comment>
<sequence length="97" mass="11337">MLCEEAITMINTKLPIGEKIEIVDVFSRDPRLRLLEAMYNSSDPYVWEVPVLVLDKPVIANLFKGYFKDRGQKILLEQITTKEHYFYIIKRFVGSVV</sequence>
<proteinExistence type="predicted"/>
<dbReference type="EMBL" id="DQWQ01000056">
    <property type="protein sequence ID" value="HDD35402.1"/>
    <property type="molecule type" value="Genomic_DNA"/>
</dbReference>
<dbReference type="Proteomes" id="UP000885706">
    <property type="component" value="Unassembled WGS sequence"/>
</dbReference>
<evidence type="ECO:0000313" key="1">
    <source>
        <dbReference type="EMBL" id="HDD35402.1"/>
    </source>
</evidence>
<dbReference type="AlphaFoldDB" id="A0A7V0NEL9"/>
<gene>
    <name evidence="1" type="ORF">ENF30_01240</name>
</gene>
<accession>A0A7V0NEL9</accession>